<name>A0ABR7CLT2_9BACT</name>
<evidence type="ECO:0000313" key="2">
    <source>
        <dbReference type="Proteomes" id="UP000636891"/>
    </source>
</evidence>
<comment type="caution">
    <text evidence="1">The sequence shown here is derived from an EMBL/GenBank/DDBJ whole genome shotgun (WGS) entry which is preliminary data.</text>
</comment>
<dbReference type="EMBL" id="JACOOK010000003">
    <property type="protein sequence ID" value="MBC5616580.1"/>
    <property type="molecule type" value="Genomic_DNA"/>
</dbReference>
<dbReference type="Proteomes" id="UP000636891">
    <property type="component" value="Unassembled WGS sequence"/>
</dbReference>
<gene>
    <name evidence="1" type="ORF">H8S08_06050</name>
</gene>
<reference evidence="1 2" key="1">
    <citation type="submission" date="2020-08" db="EMBL/GenBank/DDBJ databases">
        <title>Genome public.</title>
        <authorList>
            <person name="Liu C."/>
            <person name="Sun Q."/>
        </authorList>
    </citation>
    <scope>NUCLEOTIDE SEQUENCE [LARGE SCALE GENOMIC DNA]</scope>
    <source>
        <strain evidence="1 2">New-7</strain>
    </source>
</reference>
<dbReference type="RefSeq" id="WP_172970774.1">
    <property type="nucleotide sequence ID" value="NZ_JACOOK010000003.1"/>
</dbReference>
<organism evidence="1 2">
    <name type="scientific">Alistipes hominis</name>
    <dbReference type="NCBI Taxonomy" id="2763015"/>
    <lineage>
        <taxon>Bacteria</taxon>
        <taxon>Pseudomonadati</taxon>
        <taxon>Bacteroidota</taxon>
        <taxon>Bacteroidia</taxon>
        <taxon>Bacteroidales</taxon>
        <taxon>Rikenellaceae</taxon>
        <taxon>Alistipes</taxon>
    </lineage>
</organism>
<proteinExistence type="predicted"/>
<evidence type="ECO:0000313" key="1">
    <source>
        <dbReference type="EMBL" id="MBC5616580.1"/>
    </source>
</evidence>
<accession>A0ABR7CLT2</accession>
<keyword evidence="2" id="KW-1185">Reference proteome</keyword>
<protein>
    <submittedName>
        <fullName evidence="1">Uncharacterized protein</fullName>
    </submittedName>
</protein>
<sequence length="53" mass="6119">MSDIEVQQMEENILRGVALAYERLVEQKKKEDGELVFAREDGKIVKVKAKDLQ</sequence>